<dbReference type="GO" id="GO:0005737">
    <property type="term" value="C:cytoplasm"/>
    <property type="evidence" value="ECO:0007669"/>
    <property type="project" value="UniProtKB-SubCell"/>
</dbReference>
<organism evidence="5 6">
    <name type="scientific">Litorivicinus lipolyticus</name>
    <dbReference type="NCBI Taxonomy" id="418701"/>
    <lineage>
        <taxon>Bacteria</taxon>
        <taxon>Pseudomonadati</taxon>
        <taxon>Pseudomonadota</taxon>
        <taxon>Gammaproteobacteria</taxon>
        <taxon>Oceanospirillales</taxon>
        <taxon>Litorivicinaceae</taxon>
        <taxon>Litorivicinus</taxon>
    </lineage>
</organism>
<dbReference type="PANTHER" id="PTHR38100:SF1">
    <property type="entry name" value="HIGH FREQUENCY LYSOGENIZATION PROTEIN HFLD"/>
    <property type="match status" value="1"/>
</dbReference>
<dbReference type="KEGG" id="llp:GH975_04520"/>
<dbReference type="OrthoDB" id="9788031at2"/>
<dbReference type="Gene3D" id="1.10.3890.10">
    <property type="entry name" value="HflD-like"/>
    <property type="match status" value="1"/>
</dbReference>
<keyword evidence="6" id="KW-1185">Reference proteome</keyword>
<dbReference type="Proteomes" id="UP000388235">
    <property type="component" value="Chromosome"/>
</dbReference>
<keyword evidence="2 4" id="KW-0963">Cytoplasm</keyword>
<evidence type="ECO:0000313" key="6">
    <source>
        <dbReference type="Proteomes" id="UP000388235"/>
    </source>
</evidence>
<comment type="similarity">
    <text evidence="4">Belongs to the HflD family.</text>
</comment>
<reference evidence="5 6" key="1">
    <citation type="submission" date="2019-11" db="EMBL/GenBank/DDBJ databases">
        <authorList>
            <person name="Khan S.A."/>
            <person name="Jeon C.O."/>
            <person name="Chun B.H."/>
        </authorList>
    </citation>
    <scope>NUCLEOTIDE SEQUENCE [LARGE SCALE GENOMIC DNA]</scope>
    <source>
        <strain evidence="5 6">IMCC 1097</strain>
    </source>
</reference>
<keyword evidence="3 4" id="KW-0472">Membrane</keyword>
<accession>A0A5Q2Q6J4</accession>
<protein>
    <recommendedName>
        <fullName evidence="4">High frequency lysogenization protein HflD homolog</fullName>
    </recommendedName>
</protein>
<sequence length="205" mass="23029">MTEFENRTLALASIIQAAYWVDRLATTGELSTSELETGLSTLFDFNPDSTESVLGGVQAQRTGLRTLIKMVDSGGQEPAVVTRYVIALTHLERKLAKRGDMMEVIGERLSQCDRQRQHFSELANPSILANLSQIYQDTLSTFRYRIQVTGDARHLQSNGAADKVRALLLVGIRCSLLWHQVGGRRYQLIFQRARYAQTAKDLLNQ</sequence>
<dbReference type="Pfam" id="PF04356">
    <property type="entry name" value="DUF489"/>
    <property type="match status" value="1"/>
</dbReference>
<name>A0A5Q2Q6J4_9GAMM</name>
<dbReference type="InterPro" id="IPR035932">
    <property type="entry name" value="HflD-like_sf"/>
</dbReference>
<dbReference type="SUPFAM" id="SSF101322">
    <property type="entry name" value="YcfC-like"/>
    <property type="match status" value="1"/>
</dbReference>
<dbReference type="AlphaFoldDB" id="A0A5Q2Q6J4"/>
<evidence type="ECO:0000256" key="2">
    <source>
        <dbReference type="ARBA" id="ARBA00022490"/>
    </source>
</evidence>
<dbReference type="EMBL" id="CP045871">
    <property type="protein sequence ID" value="QGG79879.1"/>
    <property type="molecule type" value="Genomic_DNA"/>
</dbReference>
<keyword evidence="1 4" id="KW-1003">Cell membrane</keyword>
<dbReference type="HAMAP" id="MF_00695">
    <property type="entry name" value="HflD_protein"/>
    <property type="match status" value="1"/>
</dbReference>
<dbReference type="RefSeq" id="WP_153713383.1">
    <property type="nucleotide sequence ID" value="NZ_CP045871.1"/>
</dbReference>
<gene>
    <name evidence="4 5" type="primary">hflD</name>
    <name evidence="5" type="ORF">GH975_04520</name>
</gene>
<evidence type="ECO:0000256" key="3">
    <source>
        <dbReference type="ARBA" id="ARBA00023136"/>
    </source>
</evidence>
<evidence type="ECO:0000313" key="5">
    <source>
        <dbReference type="EMBL" id="QGG79879.1"/>
    </source>
</evidence>
<evidence type="ECO:0000256" key="4">
    <source>
        <dbReference type="HAMAP-Rule" id="MF_00695"/>
    </source>
</evidence>
<proteinExistence type="inferred from homology"/>
<evidence type="ECO:0000256" key="1">
    <source>
        <dbReference type="ARBA" id="ARBA00022475"/>
    </source>
</evidence>
<dbReference type="InterPro" id="IPR007451">
    <property type="entry name" value="HflD"/>
</dbReference>
<comment type="subcellular location">
    <subcellularLocation>
        <location evidence="4">Cytoplasm</location>
    </subcellularLocation>
    <subcellularLocation>
        <location evidence="4">Cell membrane</location>
        <topology evidence="4">Peripheral membrane protein</topology>
        <orientation evidence="4">Cytoplasmic side</orientation>
    </subcellularLocation>
</comment>
<dbReference type="PANTHER" id="PTHR38100">
    <property type="entry name" value="HIGH FREQUENCY LYSOGENIZATION PROTEIN HFLD"/>
    <property type="match status" value="1"/>
</dbReference>
<dbReference type="NCBIfam" id="NF001246">
    <property type="entry name" value="PRK00218.1-2"/>
    <property type="match status" value="1"/>
</dbReference>
<dbReference type="GO" id="GO:0005886">
    <property type="term" value="C:plasma membrane"/>
    <property type="evidence" value="ECO:0007669"/>
    <property type="project" value="UniProtKB-SubCell"/>
</dbReference>